<gene>
    <name evidence="1" type="ORF">TPAS_237</name>
</gene>
<organism evidence="1 2">
    <name type="scientific">Trichococcus pasteurii</name>
    <dbReference type="NCBI Taxonomy" id="43064"/>
    <lineage>
        <taxon>Bacteria</taxon>
        <taxon>Bacillati</taxon>
        <taxon>Bacillota</taxon>
        <taxon>Bacilli</taxon>
        <taxon>Lactobacillales</taxon>
        <taxon>Carnobacteriaceae</taxon>
        <taxon>Trichococcus</taxon>
    </lineage>
</organism>
<accession>A0A1W1IC53</accession>
<evidence type="ECO:0000313" key="2">
    <source>
        <dbReference type="Proteomes" id="UP000195985"/>
    </source>
</evidence>
<sequence>MLKNITGPIGKLPNHFYPFFWQHGEDEETLETYVEKIHQSGMRAVCVESRPHPDFVGDKWWEDLAIIIRECEKRDMKIWLLDDSHFPTGFANGQIRDAFPALRKQYLSMRRFDVVGPMKKARIDASMLKGRPWSKERTDVIETLGVYMAKRTSNYTVEGDPIDPTSLVDITECYQENTIQLDLEKGSWSIFVVFSTHSGGEEATKDYLNPLVKEATQVLVDEVYEKHLKQVGDHFGKTITAFFSDEPRFGNQKGTESRIGNSDMVLPWRPDLEKELAFDPILLPLLWIPAEGAEKEVRYAYMDKVTTLYNENFTKVLADWCENKGVDYLGHNIEDNGAHARLGYGAGHFFRAQEAQHFSGIDVIGTQVVPGMPFHHDAFQTGGSDGEFYHFALAKLGASAAHLTAHKNGRAMCEAFGAYGWNEGLKTMKWITDHLLVRGINYLVPHAFSPKEFPDWDCPPHFYARGNNPQYRYMTHLTDYANRLMHILSDGSHRAPVAVAYPAEFEWAGEAMPVERPVRVLTEAQIDMDIVSFDHLKDALVIDNKLRILDETFEVLIIPYASYMPKAMMAILEKLKLDGLRIVFVDDLPENFDAPAKTGYEVSPLQELPKHLDDVRELKLAQPFREMVYYHYEKDGNDYWMFFNESISEEIDTTVYIPSYPGKNGYAFDAYHNQLKELEVSQEGIALKLAPYETLVWVFTDEQMPSTAGGPQKESERKPIKAEWKVSFAGALAYPSFESVTTLQNGIQALSDLKGYDRAAGTVAYETQLEVNDCGSIVGLDLGMVYEIAEVFVNGQRIGTKIAPPYVFDAKNSFREGKNTLRIEVTNTLGTSIRDPLSQYLLIEPFGMTAEINLINGLKV</sequence>
<evidence type="ECO:0000313" key="1">
    <source>
        <dbReference type="EMBL" id="SLM50565.1"/>
    </source>
</evidence>
<dbReference type="Gene3D" id="2.60.120.260">
    <property type="entry name" value="Galactose-binding domain-like"/>
    <property type="match status" value="1"/>
</dbReference>
<dbReference type="Proteomes" id="UP000195985">
    <property type="component" value="Unassembled WGS sequence"/>
</dbReference>
<dbReference type="AlphaFoldDB" id="A0A1W1IC53"/>
<dbReference type="PANTHER" id="PTHR36848">
    <property type="entry name" value="DNA-BINDING PROTEIN (PUTATIVE SECRETED PROTEIN)-RELATED"/>
    <property type="match status" value="1"/>
</dbReference>
<dbReference type="OrthoDB" id="9761519at2"/>
<dbReference type="STRING" id="43064.SAMN04488086_102245"/>
<evidence type="ECO:0008006" key="3">
    <source>
        <dbReference type="Google" id="ProtNLM"/>
    </source>
</evidence>
<proteinExistence type="predicted"/>
<dbReference type="InterPro" id="IPR053161">
    <property type="entry name" value="Ulvan_degrading_GH"/>
</dbReference>
<keyword evidence="2" id="KW-1185">Reference proteome</keyword>
<protein>
    <recommendedName>
        <fullName evidence="3">Glycoside hydrolase</fullName>
    </recommendedName>
</protein>
<reference evidence="2" key="1">
    <citation type="submission" date="2016-04" db="EMBL/GenBank/DDBJ databases">
        <authorList>
            <person name="Strepis N."/>
        </authorList>
    </citation>
    <scope>NUCLEOTIDE SEQUENCE [LARGE SCALE GENOMIC DNA]</scope>
</reference>
<name>A0A1W1IC53_9LACT</name>
<dbReference type="RefSeq" id="WP_086941469.1">
    <property type="nucleotide sequence ID" value="NZ_FONM01000002.1"/>
</dbReference>
<dbReference type="InterPro" id="IPR008979">
    <property type="entry name" value="Galactose-bd-like_sf"/>
</dbReference>
<dbReference type="PANTHER" id="PTHR36848:SF2">
    <property type="entry name" value="SECRETED PROTEIN"/>
    <property type="match status" value="1"/>
</dbReference>
<dbReference type="SUPFAM" id="SSF49785">
    <property type="entry name" value="Galactose-binding domain-like"/>
    <property type="match status" value="1"/>
</dbReference>
<dbReference type="EMBL" id="FWEY01000001">
    <property type="protein sequence ID" value="SLM50565.1"/>
    <property type="molecule type" value="Genomic_DNA"/>
</dbReference>
<dbReference type="NCBIfam" id="NF045579">
    <property type="entry name" value="rhamnoside_JR"/>
    <property type="match status" value="1"/>
</dbReference>